<dbReference type="InterPro" id="IPR036366">
    <property type="entry name" value="PGBDSf"/>
</dbReference>
<comment type="caution">
    <text evidence="3">The sequence shown here is derived from an EMBL/GenBank/DDBJ whole genome shotgun (WGS) entry which is preliminary data.</text>
</comment>
<accession>A0ABU0QTR0</accession>
<reference evidence="3 4" key="1">
    <citation type="submission" date="2023-07" db="EMBL/GenBank/DDBJ databases">
        <title>Comparative genomics of wheat-associated soil bacteria to identify genetic determinants of phenazine resistance.</title>
        <authorList>
            <person name="Mouncey N."/>
        </authorList>
    </citation>
    <scope>NUCLEOTIDE SEQUENCE [LARGE SCALE GENOMIC DNA]</scope>
    <source>
        <strain evidence="3 4">B3I12</strain>
    </source>
</reference>
<evidence type="ECO:0000313" key="4">
    <source>
        <dbReference type="Proteomes" id="UP001232755"/>
    </source>
</evidence>
<organism evidence="3 4">
    <name type="scientific">Streptomyces africanus</name>
    <dbReference type="NCBI Taxonomy" id="231024"/>
    <lineage>
        <taxon>Bacteria</taxon>
        <taxon>Bacillati</taxon>
        <taxon>Actinomycetota</taxon>
        <taxon>Actinomycetes</taxon>
        <taxon>Kitasatosporales</taxon>
        <taxon>Streptomycetaceae</taxon>
        <taxon>Streptomyces</taxon>
    </lineage>
</organism>
<sequence length="151" mass="16036">MMGSRMSLRARAALATGALTSTLLAGAVVAAPTASSASYPTCNAQKMVSTSGGRFTYHPYYKATGSRNCVMGRGAQSDGVFPLQHAIEYCYKRDIAFDGIYGPQTEDGVWAIQRAEDVGRDGVYGPETRKAMKWPIYQGGVGHVGCSELGV</sequence>
<proteinExistence type="predicted"/>
<protein>
    <submittedName>
        <fullName evidence="3">Murein L,D-transpeptidase YcbB/YkuD</fullName>
    </submittedName>
</protein>
<dbReference type="SUPFAM" id="SSF47090">
    <property type="entry name" value="PGBD-like"/>
    <property type="match status" value="1"/>
</dbReference>
<feature type="domain" description="Peptidoglycan binding-like" evidence="2">
    <location>
        <begin position="78"/>
        <end position="132"/>
    </location>
</feature>
<keyword evidence="1" id="KW-0732">Signal</keyword>
<name>A0ABU0QTR0_9ACTN</name>
<dbReference type="EMBL" id="JAUSYP010000001">
    <property type="protein sequence ID" value="MDQ0750763.1"/>
    <property type="molecule type" value="Genomic_DNA"/>
</dbReference>
<gene>
    <name evidence="3" type="ORF">QF034_004994</name>
</gene>
<evidence type="ECO:0000256" key="1">
    <source>
        <dbReference type="SAM" id="SignalP"/>
    </source>
</evidence>
<feature type="chain" id="PRO_5046078020" evidence="1">
    <location>
        <begin position="31"/>
        <end position="151"/>
    </location>
</feature>
<evidence type="ECO:0000259" key="2">
    <source>
        <dbReference type="Pfam" id="PF01471"/>
    </source>
</evidence>
<keyword evidence="4" id="KW-1185">Reference proteome</keyword>
<dbReference type="Gene3D" id="1.10.101.10">
    <property type="entry name" value="PGBD-like superfamily/PGBD"/>
    <property type="match status" value="1"/>
</dbReference>
<evidence type="ECO:0000313" key="3">
    <source>
        <dbReference type="EMBL" id="MDQ0750763.1"/>
    </source>
</evidence>
<feature type="signal peptide" evidence="1">
    <location>
        <begin position="1"/>
        <end position="30"/>
    </location>
</feature>
<dbReference type="Pfam" id="PF01471">
    <property type="entry name" value="PG_binding_1"/>
    <property type="match status" value="1"/>
</dbReference>
<dbReference type="Proteomes" id="UP001232755">
    <property type="component" value="Unassembled WGS sequence"/>
</dbReference>
<dbReference type="InterPro" id="IPR036365">
    <property type="entry name" value="PGBD-like_sf"/>
</dbReference>
<dbReference type="InterPro" id="IPR002477">
    <property type="entry name" value="Peptidoglycan-bd-like"/>
</dbReference>